<dbReference type="EMBL" id="JAEUBD010001468">
    <property type="protein sequence ID" value="KAH3660829.1"/>
    <property type="molecule type" value="Genomic_DNA"/>
</dbReference>
<organism evidence="1 2">
    <name type="scientific">Ogataea polymorpha</name>
    <dbReference type="NCBI Taxonomy" id="460523"/>
    <lineage>
        <taxon>Eukaryota</taxon>
        <taxon>Fungi</taxon>
        <taxon>Dikarya</taxon>
        <taxon>Ascomycota</taxon>
        <taxon>Saccharomycotina</taxon>
        <taxon>Pichiomycetes</taxon>
        <taxon>Pichiales</taxon>
        <taxon>Pichiaceae</taxon>
        <taxon>Ogataea</taxon>
    </lineage>
</organism>
<reference evidence="1" key="2">
    <citation type="submission" date="2021-01" db="EMBL/GenBank/DDBJ databases">
        <authorList>
            <person name="Schikora-Tamarit M.A."/>
        </authorList>
    </citation>
    <scope>NUCLEOTIDE SEQUENCE</scope>
    <source>
        <strain evidence="1">NCAIM Y.01608</strain>
    </source>
</reference>
<dbReference type="AlphaFoldDB" id="A0A9P8T057"/>
<protein>
    <submittedName>
        <fullName evidence="1">Uncharacterized protein</fullName>
    </submittedName>
</protein>
<dbReference type="Proteomes" id="UP000788993">
    <property type="component" value="Unassembled WGS sequence"/>
</dbReference>
<gene>
    <name evidence="1" type="ORF">OGATHE_005161</name>
</gene>
<reference evidence="1" key="1">
    <citation type="journal article" date="2021" name="Open Biol.">
        <title>Shared evolutionary footprints suggest mitochondrial oxidative damage underlies multiple complex I losses in fungi.</title>
        <authorList>
            <person name="Schikora-Tamarit M.A."/>
            <person name="Marcet-Houben M."/>
            <person name="Nosek J."/>
            <person name="Gabaldon T."/>
        </authorList>
    </citation>
    <scope>NUCLEOTIDE SEQUENCE</scope>
    <source>
        <strain evidence="1">NCAIM Y.01608</strain>
    </source>
</reference>
<keyword evidence="2" id="KW-1185">Reference proteome</keyword>
<name>A0A9P8T057_9ASCO</name>
<sequence>MDLTFESERVASEAASELDILAISSVDGKKDLSLFGEYNAALVARNSEWSKSFLPRSFSSPPFMILLFKELLLFKKLEDRDLLRTLDNDLRSSFAPSFLKFARNAFRSG</sequence>
<evidence type="ECO:0000313" key="2">
    <source>
        <dbReference type="Proteomes" id="UP000788993"/>
    </source>
</evidence>
<accession>A0A9P8T057</accession>
<comment type="caution">
    <text evidence="1">The sequence shown here is derived from an EMBL/GenBank/DDBJ whole genome shotgun (WGS) entry which is preliminary data.</text>
</comment>
<proteinExistence type="predicted"/>
<evidence type="ECO:0000313" key="1">
    <source>
        <dbReference type="EMBL" id="KAH3660829.1"/>
    </source>
</evidence>